<sequence length="234" mass="26774">MNLLDLPSEITHSIYSYLFASHLVIITASEELDAGNIRDVVDITGWDELIHLFLTCKQIYRSVRPYLKMVTVRVDVISHYHSSYLQISRRPHLTNVLVPAVKHVWSCMSRLTNLEDRSHTSNVSSSAPLPNFQICFYDSMAIYEQRSPADLVATILKASKNPPYEIGIYPEKLFGSCATTTTQRLTRLKPSMSEVVFTEVFVVFDLVVYGDEEFLDHEPGELVRRDSFLFRSGY</sequence>
<dbReference type="AlphaFoldDB" id="A0AAN8EAF2"/>
<protein>
    <submittedName>
        <fullName evidence="1">Uncharacterized protein</fullName>
    </submittedName>
</protein>
<dbReference type="Proteomes" id="UP001316803">
    <property type="component" value="Unassembled WGS sequence"/>
</dbReference>
<reference evidence="1 2" key="1">
    <citation type="submission" date="2022-12" db="EMBL/GenBank/DDBJ databases">
        <title>Genomic features and morphological characterization of a novel Knufia sp. strain isolated from spacecraft assembly facility.</title>
        <authorList>
            <person name="Teixeira M."/>
            <person name="Chander A.M."/>
            <person name="Stajich J.E."/>
            <person name="Venkateswaran K."/>
        </authorList>
    </citation>
    <scope>NUCLEOTIDE SEQUENCE [LARGE SCALE GENOMIC DNA]</scope>
    <source>
        <strain evidence="1 2">FJI-L2-BK-P2</strain>
    </source>
</reference>
<keyword evidence="2" id="KW-1185">Reference proteome</keyword>
<comment type="caution">
    <text evidence="1">The sequence shown here is derived from an EMBL/GenBank/DDBJ whole genome shotgun (WGS) entry which is preliminary data.</text>
</comment>
<evidence type="ECO:0000313" key="1">
    <source>
        <dbReference type="EMBL" id="KAK5950013.1"/>
    </source>
</evidence>
<name>A0AAN8EAF2_9EURO</name>
<gene>
    <name evidence="1" type="ORF">OHC33_008974</name>
</gene>
<proteinExistence type="predicted"/>
<organism evidence="1 2">
    <name type="scientific">Knufia fluminis</name>
    <dbReference type="NCBI Taxonomy" id="191047"/>
    <lineage>
        <taxon>Eukaryota</taxon>
        <taxon>Fungi</taxon>
        <taxon>Dikarya</taxon>
        <taxon>Ascomycota</taxon>
        <taxon>Pezizomycotina</taxon>
        <taxon>Eurotiomycetes</taxon>
        <taxon>Chaetothyriomycetidae</taxon>
        <taxon>Chaetothyriales</taxon>
        <taxon>Trichomeriaceae</taxon>
        <taxon>Knufia</taxon>
    </lineage>
</organism>
<accession>A0AAN8EAF2</accession>
<dbReference type="EMBL" id="JAKLMC020000030">
    <property type="protein sequence ID" value="KAK5950013.1"/>
    <property type="molecule type" value="Genomic_DNA"/>
</dbReference>
<evidence type="ECO:0000313" key="2">
    <source>
        <dbReference type="Proteomes" id="UP001316803"/>
    </source>
</evidence>